<sequence length="292" mass="32586">MTRHARNCTAGAVYTYHEKKKDAAASGYGTQSERVGKDSVKSFDCCSLTLQPCRNPVVTKDGYLFDKEAILEYVITKKNGYTKQLKKYEKQLKKEESERAELAAAEKEANLIKFMNREKNISSTGLRAAENKASSSNSVSNLANGKDKELPSFWVPSQLPDAKITKVVKPDPTVYCPISGIPLKIKDLIEVKWTLVNDPDDKKSLIAKENRYMCPVTHDILSNAVPCAVIRTTGHVVTMECVEKIIKKDWLHPLTGEKLKEKDIIVLQRGGTGYALTNQNLEGKNERPVLQA</sequence>
<dbReference type="EMBL" id="CM034394">
    <property type="protein sequence ID" value="KAJ0179584.1"/>
    <property type="molecule type" value="Genomic_DNA"/>
</dbReference>
<evidence type="ECO:0000313" key="2">
    <source>
        <dbReference type="Proteomes" id="UP000824533"/>
    </source>
</evidence>
<dbReference type="Proteomes" id="UP000824533">
    <property type="component" value="Linkage Group LG08"/>
</dbReference>
<comment type="caution">
    <text evidence="1">The sequence shown here is derived from an EMBL/GenBank/DDBJ whole genome shotgun (WGS) entry which is preliminary data.</text>
</comment>
<reference evidence="1 2" key="1">
    <citation type="journal article" date="2021" name="Front. Genet.">
        <title>Chromosome-Level Genome Assembly Reveals Significant Gene Expansion in the Toll and IMD Signaling Pathways of Dendrolimus kikuchii.</title>
        <authorList>
            <person name="Zhou J."/>
            <person name="Wu P."/>
            <person name="Xiong Z."/>
            <person name="Liu N."/>
            <person name="Zhao N."/>
            <person name="Ji M."/>
            <person name="Qiu Y."/>
            <person name="Yang B."/>
        </authorList>
    </citation>
    <scope>NUCLEOTIDE SEQUENCE [LARGE SCALE GENOMIC DNA]</scope>
    <source>
        <strain evidence="1">Ann1</strain>
    </source>
</reference>
<organism evidence="1 2">
    <name type="scientific">Dendrolimus kikuchii</name>
    <dbReference type="NCBI Taxonomy" id="765133"/>
    <lineage>
        <taxon>Eukaryota</taxon>
        <taxon>Metazoa</taxon>
        <taxon>Ecdysozoa</taxon>
        <taxon>Arthropoda</taxon>
        <taxon>Hexapoda</taxon>
        <taxon>Insecta</taxon>
        <taxon>Pterygota</taxon>
        <taxon>Neoptera</taxon>
        <taxon>Endopterygota</taxon>
        <taxon>Lepidoptera</taxon>
        <taxon>Glossata</taxon>
        <taxon>Ditrysia</taxon>
        <taxon>Bombycoidea</taxon>
        <taxon>Lasiocampidae</taxon>
        <taxon>Dendrolimus</taxon>
    </lineage>
</organism>
<accession>A0ACC1D6J9</accession>
<gene>
    <name evidence="1" type="ORF">K1T71_005296</name>
</gene>
<name>A0ACC1D6J9_9NEOP</name>
<keyword evidence="2" id="KW-1185">Reference proteome</keyword>
<protein>
    <submittedName>
        <fullName evidence="1">Uncharacterized protein</fullName>
    </submittedName>
</protein>
<proteinExistence type="predicted"/>
<evidence type="ECO:0000313" key="1">
    <source>
        <dbReference type="EMBL" id="KAJ0179584.1"/>
    </source>
</evidence>